<dbReference type="AlphaFoldDB" id="A0A5Q4C726"/>
<feature type="compositionally biased region" description="Polar residues" evidence="1">
    <location>
        <begin position="1"/>
        <end position="13"/>
    </location>
</feature>
<protein>
    <submittedName>
        <fullName evidence="2">Uncharacterized protein</fullName>
    </submittedName>
</protein>
<reference evidence="2 3" key="1">
    <citation type="journal article" date="2019" name="Sci. Rep.">
        <title>Colletotrichum shisoi sp. nov., an anthracnose pathogen of Perilla frutescens in Japan: molecular phylogenetic, morphological and genomic evidence.</title>
        <authorList>
            <person name="Gan P."/>
            <person name="Tsushima A."/>
            <person name="Hiroyama R."/>
            <person name="Narusaka M."/>
            <person name="Takano Y."/>
            <person name="Narusaka Y."/>
            <person name="Kawaradani M."/>
            <person name="Damm U."/>
            <person name="Shirasu K."/>
        </authorList>
    </citation>
    <scope>NUCLEOTIDE SEQUENCE [LARGE SCALE GENOMIC DNA]</scope>
    <source>
        <strain evidence="2 3">PG-2018a</strain>
    </source>
</reference>
<keyword evidence="3" id="KW-1185">Reference proteome</keyword>
<accession>A0A5Q4C726</accession>
<feature type="region of interest" description="Disordered" evidence="1">
    <location>
        <begin position="78"/>
        <end position="105"/>
    </location>
</feature>
<feature type="compositionally biased region" description="Low complexity" evidence="1">
    <location>
        <begin position="29"/>
        <end position="44"/>
    </location>
</feature>
<evidence type="ECO:0000256" key="1">
    <source>
        <dbReference type="SAM" id="MobiDB-lite"/>
    </source>
</evidence>
<organism evidence="2 3">
    <name type="scientific">Colletotrichum shisoi</name>
    <dbReference type="NCBI Taxonomy" id="2078593"/>
    <lineage>
        <taxon>Eukaryota</taxon>
        <taxon>Fungi</taxon>
        <taxon>Dikarya</taxon>
        <taxon>Ascomycota</taxon>
        <taxon>Pezizomycotina</taxon>
        <taxon>Sordariomycetes</taxon>
        <taxon>Hypocreomycetidae</taxon>
        <taxon>Glomerellales</taxon>
        <taxon>Glomerellaceae</taxon>
        <taxon>Colletotrichum</taxon>
        <taxon>Colletotrichum destructivum species complex</taxon>
    </lineage>
</organism>
<comment type="caution">
    <text evidence="2">The sequence shown here is derived from an EMBL/GenBank/DDBJ whole genome shotgun (WGS) entry which is preliminary data.</text>
</comment>
<feature type="region of interest" description="Disordered" evidence="1">
    <location>
        <begin position="131"/>
        <end position="280"/>
    </location>
</feature>
<feature type="compositionally biased region" description="Basic and acidic residues" evidence="1">
    <location>
        <begin position="210"/>
        <end position="248"/>
    </location>
</feature>
<dbReference type="OrthoDB" id="4847666at2759"/>
<gene>
    <name evidence="2" type="ORF">CSHISOI_00984</name>
</gene>
<dbReference type="EMBL" id="PUHP01000035">
    <property type="protein sequence ID" value="TQN74487.1"/>
    <property type="molecule type" value="Genomic_DNA"/>
</dbReference>
<proteinExistence type="predicted"/>
<feature type="region of interest" description="Disordered" evidence="1">
    <location>
        <begin position="1"/>
        <end position="52"/>
    </location>
</feature>
<feature type="compositionally biased region" description="Low complexity" evidence="1">
    <location>
        <begin position="159"/>
        <end position="179"/>
    </location>
</feature>
<feature type="compositionally biased region" description="Basic and acidic residues" evidence="1">
    <location>
        <begin position="258"/>
        <end position="267"/>
    </location>
</feature>
<evidence type="ECO:0000313" key="2">
    <source>
        <dbReference type="EMBL" id="TQN74487.1"/>
    </source>
</evidence>
<name>A0A5Q4C726_9PEZI</name>
<sequence length="280" mass="31937">MSHSSRNTRSGALTRSTRDDTTMTRTRRTYSPSSRSRSSSAGPRGSHHRRRPSIKTAAVFIAAVAVASLCVHKLWPRGTSHSKKQDWDQSLTPPGRRSRRRNAIRDRHNGYLDYDDHNVFDRNDYYRPRDDVARGALPGGRGQSYCPPRGRGGDGRSRGYGSDSDGDSYYSDDYLPSPSERFSGRRGTIEGGADRRGRSRGFGGADEENEVVRYEKQSNRSEADRSRFEGEERPERPRYNEAVEDWSRRGGQRYPSPSEERGYRGEPDYVGQRSRRRSDY</sequence>
<evidence type="ECO:0000313" key="3">
    <source>
        <dbReference type="Proteomes" id="UP000326340"/>
    </source>
</evidence>
<dbReference type="Proteomes" id="UP000326340">
    <property type="component" value="Unassembled WGS sequence"/>
</dbReference>